<dbReference type="EMBL" id="JADXDR010000032">
    <property type="protein sequence ID" value="KAI7844370.1"/>
    <property type="molecule type" value="Genomic_DNA"/>
</dbReference>
<evidence type="ECO:0000256" key="2">
    <source>
        <dbReference type="SAM" id="SignalP"/>
    </source>
</evidence>
<accession>A0AAD5H8C6</accession>
<dbReference type="AlphaFoldDB" id="A0AAD5H8C6"/>
<dbReference type="FunFam" id="3.20.80.10:FF:000002">
    <property type="entry name" value="Heme-binding protein 2"/>
    <property type="match status" value="1"/>
</dbReference>
<dbReference type="Pfam" id="PF04832">
    <property type="entry name" value="SOUL"/>
    <property type="match status" value="1"/>
</dbReference>
<comment type="similarity">
    <text evidence="1">Belongs to the HEBP family.</text>
</comment>
<dbReference type="InterPro" id="IPR011256">
    <property type="entry name" value="Reg_factor_effector_dom_sf"/>
</dbReference>
<dbReference type="PANTHER" id="PTHR11220:SF72">
    <property type="entry name" value="HEME-BINDING PROTEIN 2-LIKE ISOFORM X2"/>
    <property type="match status" value="1"/>
</dbReference>
<dbReference type="Gene3D" id="3.20.80.10">
    <property type="entry name" value="Regulatory factor, effector binding domain"/>
    <property type="match status" value="1"/>
</dbReference>
<dbReference type="GO" id="GO:0020037">
    <property type="term" value="F:heme binding"/>
    <property type="evidence" value="ECO:0007669"/>
    <property type="project" value="TreeGrafter"/>
</dbReference>
<evidence type="ECO:0008006" key="5">
    <source>
        <dbReference type="Google" id="ProtNLM"/>
    </source>
</evidence>
<comment type="caution">
    <text evidence="3">The sequence shown here is derived from an EMBL/GenBank/DDBJ whole genome shotgun (WGS) entry which is preliminary data.</text>
</comment>
<dbReference type="PANTHER" id="PTHR11220">
    <property type="entry name" value="HEME-BINDING PROTEIN-RELATED"/>
    <property type="match status" value="1"/>
</dbReference>
<evidence type="ECO:0000313" key="4">
    <source>
        <dbReference type="Proteomes" id="UP001205105"/>
    </source>
</evidence>
<keyword evidence="2" id="KW-0732">Signal</keyword>
<gene>
    <name evidence="3" type="ORF">COHA_002168</name>
</gene>
<feature type="signal peptide" evidence="2">
    <location>
        <begin position="1"/>
        <end position="18"/>
    </location>
</feature>
<name>A0AAD5H8C6_9CHLO</name>
<reference evidence="3" key="1">
    <citation type="submission" date="2020-11" db="EMBL/GenBank/DDBJ databases">
        <title>Chlorella ohadii genome sequencing and assembly.</title>
        <authorList>
            <person name="Murik O."/>
            <person name="Treves H."/>
            <person name="Kedem I."/>
            <person name="Shotland Y."/>
            <person name="Kaplan A."/>
        </authorList>
    </citation>
    <scope>NUCLEOTIDE SEQUENCE</scope>
    <source>
        <strain evidence="3">1</strain>
    </source>
</reference>
<keyword evidence="4" id="KW-1185">Reference proteome</keyword>
<dbReference type="SUPFAM" id="SSF55136">
    <property type="entry name" value="Probable bacterial effector-binding domain"/>
    <property type="match status" value="1"/>
</dbReference>
<proteinExistence type="inferred from homology"/>
<protein>
    <recommendedName>
        <fullName evidence="5">SOUL heme-binding protein</fullName>
    </recommendedName>
</protein>
<evidence type="ECO:0000256" key="1">
    <source>
        <dbReference type="ARBA" id="ARBA00009817"/>
    </source>
</evidence>
<sequence>MRLKVFLCLLAMAGGALALRPEPAAGTDLRVGGAGQNKEPWFCHNLQCPRFTVVNATDDYEVRYYEAGAWASTDVEAYAFALAANTGFRRLFGYIDGQNEEAVKIPMTAPVRTKISAAAGPFCKNQFTVSFFLPYRLHRHAPKPNNPDVYIQPSPAFTAFVAAKGGYVMDDWQITGMAKGLADRLDEAGIPYDTDSFFFAGYDPPFRLTGRHQEVWLVGKEEQPSLTQA</sequence>
<feature type="chain" id="PRO_5041941932" description="SOUL heme-binding protein" evidence="2">
    <location>
        <begin position="19"/>
        <end position="229"/>
    </location>
</feature>
<dbReference type="Proteomes" id="UP001205105">
    <property type="component" value="Unassembled WGS sequence"/>
</dbReference>
<evidence type="ECO:0000313" key="3">
    <source>
        <dbReference type="EMBL" id="KAI7844370.1"/>
    </source>
</evidence>
<organism evidence="3 4">
    <name type="scientific">Chlorella ohadii</name>
    <dbReference type="NCBI Taxonomy" id="2649997"/>
    <lineage>
        <taxon>Eukaryota</taxon>
        <taxon>Viridiplantae</taxon>
        <taxon>Chlorophyta</taxon>
        <taxon>core chlorophytes</taxon>
        <taxon>Trebouxiophyceae</taxon>
        <taxon>Chlorellales</taxon>
        <taxon>Chlorellaceae</taxon>
        <taxon>Chlorella clade</taxon>
        <taxon>Chlorella</taxon>
    </lineage>
</organism>
<dbReference type="InterPro" id="IPR006917">
    <property type="entry name" value="SOUL_heme-bd"/>
</dbReference>